<dbReference type="InterPro" id="IPR016878">
    <property type="entry name" value="MICAH-like"/>
</dbReference>
<dbReference type="Gene3D" id="3.10.450.50">
    <property type="match status" value="1"/>
</dbReference>
<sequence length="196" mass="21581">MANLQALCALLLAVSTAATRRNLRFGMMHGEDTITFDDVDTCLQVWSDGIVTIGSVYQEGGDYTAAAKTHINDLYAYDVVEDPNSVLFKPTLASEVPFRPTFGGALSYFVADPSEEGYIDEDNGFAIAPYTAVRYEIPGVFIDSDSATAMGEYWFTGLDGNETKVEYTFQYMMNSDPTTDCKLKIVTHHSSLPYTP</sequence>
<feature type="chain" id="PRO_5042148648" evidence="1">
    <location>
        <begin position="19"/>
        <end position="196"/>
    </location>
</feature>
<keyword evidence="3" id="KW-1185">Reference proteome</keyword>
<comment type="caution">
    <text evidence="2">The sequence shown here is derived from an EMBL/GenBank/DDBJ whole genome shotgun (WGS) entry which is preliminary data.</text>
</comment>
<reference evidence="2" key="1">
    <citation type="submission" date="2023-01" db="EMBL/GenBank/DDBJ databases">
        <title>Metagenome sequencing of chrysophaentin producing Chrysophaeum taylorii.</title>
        <authorList>
            <person name="Davison J."/>
            <person name="Bewley C."/>
        </authorList>
    </citation>
    <scope>NUCLEOTIDE SEQUENCE</scope>
    <source>
        <strain evidence="2">NIES-1699</strain>
    </source>
</reference>
<dbReference type="AlphaFoldDB" id="A0AAD7UBI6"/>
<organism evidence="2 3">
    <name type="scientific">Chrysophaeum taylorii</name>
    <dbReference type="NCBI Taxonomy" id="2483200"/>
    <lineage>
        <taxon>Eukaryota</taxon>
        <taxon>Sar</taxon>
        <taxon>Stramenopiles</taxon>
        <taxon>Ochrophyta</taxon>
        <taxon>Pelagophyceae</taxon>
        <taxon>Pelagomonadales</taxon>
        <taxon>Pelagomonadaceae</taxon>
        <taxon>Chrysophaeum</taxon>
    </lineage>
</organism>
<dbReference type="PIRSF" id="PIRSF028288">
    <property type="entry name" value="UCP028288"/>
    <property type="match status" value="1"/>
</dbReference>
<feature type="signal peptide" evidence="1">
    <location>
        <begin position="1"/>
        <end position="18"/>
    </location>
</feature>
<proteinExistence type="predicted"/>
<gene>
    <name evidence="2" type="ORF">CTAYLR_008981</name>
</gene>
<accession>A0AAD7UBI6</accession>
<evidence type="ECO:0000313" key="3">
    <source>
        <dbReference type="Proteomes" id="UP001230188"/>
    </source>
</evidence>
<evidence type="ECO:0000313" key="2">
    <source>
        <dbReference type="EMBL" id="KAJ8600623.1"/>
    </source>
</evidence>
<dbReference type="EMBL" id="JAQMWT010000489">
    <property type="protein sequence ID" value="KAJ8600623.1"/>
    <property type="molecule type" value="Genomic_DNA"/>
</dbReference>
<name>A0AAD7UBI6_9STRA</name>
<protein>
    <submittedName>
        <fullName evidence="2">Uncharacterized protein</fullName>
    </submittedName>
</protein>
<evidence type="ECO:0000256" key="1">
    <source>
        <dbReference type="SAM" id="SignalP"/>
    </source>
</evidence>
<dbReference type="Proteomes" id="UP001230188">
    <property type="component" value="Unassembled WGS sequence"/>
</dbReference>
<keyword evidence="1" id="KW-0732">Signal</keyword>